<protein>
    <submittedName>
        <fullName evidence="1">Uncharacterized protein</fullName>
    </submittedName>
</protein>
<dbReference type="EMBL" id="RJVJ01000001">
    <property type="protein sequence ID" value="ROR43475.1"/>
    <property type="molecule type" value="Genomic_DNA"/>
</dbReference>
<organism evidence="1 2">
    <name type="scientific">Kitasatospora cineracea</name>
    <dbReference type="NCBI Taxonomy" id="88074"/>
    <lineage>
        <taxon>Bacteria</taxon>
        <taxon>Bacillati</taxon>
        <taxon>Actinomycetota</taxon>
        <taxon>Actinomycetes</taxon>
        <taxon>Kitasatosporales</taxon>
        <taxon>Streptomycetaceae</taxon>
        <taxon>Kitasatospora</taxon>
    </lineage>
</organism>
<dbReference type="AlphaFoldDB" id="A0A8G1XAR7"/>
<evidence type="ECO:0000313" key="2">
    <source>
        <dbReference type="Proteomes" id="UP000267408"/>
    </source>
</evidence>
<proteinExistence type="predicted"/>
<dbReference type="Proteomes" id="UP000267408">
    <property type="component" value="Unassembled WGS sequence"/>
</dbReference>
<gene>
    <name evidence="1" type="ORF">EDD39_1635</name>
</gene>
<reference evidence="1 2" key="1">
    <citation type="submission" date="2018-11" db="EMBL/GenBank/DDBJ databases">
        <title>Sequencing the genomes of 1000 actinobacteria strains.</title>
        <authorList>
            <person name="Klenk H.-P."/>
        </authorList>
    </citation>
    <scope>NUCLEOTIDE SEQUENCE [LARGE SCALE GENOMIC DNA]</scope>
    <source>
        <strain evidence="1 2">DSM 44780</strain>
    </source>
</reference>
<sequence length="185" mass="20920">MSESTVLSHNSGVSINVNDGAELVIADFPAKEAIRGTTVLFRQMASTQEPASYSQVRKVIGQIAHRHHDEHRDQRLEIQRLWNRAHGQLNAHLLTAMADRRALELLGAHPNLPVPGEDVKPQEVLSLFQYGDLIHWDRQAEAFQEIADDDFQRKWQTLNFLSVMTQLSHFYLGYSLLVAGAIGDR</sequence>
<comment type="caution">
    <text evidence="1">The sequence shown here is derived from an EMBL/GenBank/DDBJ whole genome shotgun (WGS) entry which is preliminary data.</text>
</comment>
<evidence type="ECO:0000313" key="1">
    <source>
        <dbReference type="EMBL" id="ROR43475.1"/>
    </source>
</evidence>
<name>A0A8G1XAR7_9ACTN</name>
<accession>A0A8G1XAR7</accession>